<protein>
    <submittedName>
        <fullName evidence="2">Uncharacterized protein</fullName>
    </submittedName>
</protein>
<proteinExistence type="predicted"/>
<keyword evidence="3" id="KW-1185">Reference proteome</keyword>
<dbReference type="OrthoDB" id="4951074at2"/>
<evidence type="ECO:0000313" key="2">
    <source>
        <dbReference type="EMBL" id="GED07559.1"/>
    </source>
</evidence>
<accession>A0A4Y4DQD2</accession>
<dbReference type="Proteomes" id="UP000316612">
    <property type="component" value="Unassembled WGS sequence"/>
</dbReference>
<reference evidence="2 3" key="1">
    <citation type="submission" date="2019-06" db="EMBL/GenBank/DDBJ databases">
        <title>Whole genome shotgun sequence of Glutamicibacter uratoxydans NBRC 15515.</title>
        <authorList>
            <person name="Hosoyama A."/>
            <person name="Uohara A."/>
            <person name="Ohji S."/>
            <person name="Ichikawa N."/>
        </authorList>
    </citation>
    <scope>NUCLEOTIDE SEQUENCE [LARGE SCALE GENOMIC DNA]</scope>
    <source>
        <strain evidence="2 3">NBRC 15515</strain>
    </source>
</reference>
<gene>
    <name evidence="2" type="ORF">AUR04nite_30910</name>
</gene>
<organism evidence="2 3">
    <name type="scientific">Glutamicibacter uratoxydans</name>
    <name type="common">Arthrobacter uratoxydans</name>
    <dbReference type="NCBI Taxonomy" id="43667"/>
    <lineage>
        <taxon>Bacteria</taxon>
        <taxon>Bacillati</taxon>
        <taxon>Actinomycetota</taxon>
        <taxon>Actinomycetes</taxon>
        <taxon>Micrococcales</taxon>
        <taxon>Micrococcaceae</taxon>
        <taxon>Glutamicibacter</taxon>
    </lineage>
</organism>
<sequence length="105" mass="11339">MTQPSNADGPRKRTKRPRVIAPPQHLPNPVKLTGSYTPVAHSQSVNEAIANALPADTTAAQAAGKSAHRDPLAGLRAKDEDPRGWGDTSEDLMESMKREKPPHWG</sequence>
<feature type="region of interest" description="Disordered" evidence="1">
    <location>
        <begin position="57"/>
        <end position="105"/>
    </location>
</feature>
<evidence type="ECO:0000313" key="3">
    <source>
        <dbReference type="Proteomes" id="UP000316612"/>
    </source>
</evidence>
<name>A0A4Y4DQD2_GLUUR</name>
<feature type="compositionally biased region" description="Basic and acidic residues" evidence="1">
    <location>
        <begin position="94"/>
        <end position="105"/>
    </location>
</feature>
<evidence type="ECO:0000256" key="1">
    <source>
        <dbReference type="SAM" id="MobiDB-lite"/>
    </source>
</evidence>
<dbReference type="RefSeq" id="WP_141366791.1">
    <property type="nucleotide sequence ID" value="NZ_BAAAJL010000010.1"/>
</dbReference>
<feature type="compositionally biased region" description="Basic and acidic residues" evidence="1">
    <location>
        <begin position="67"/>
        <end position="84"/>
    </location>
</feature>
<dbReference type="AlphaFoldDB" id="A0A4Y4DQD2"/>
<dbReference type="EMBL" id="BJNY01000022">
    <property type="protein sequence ID" value="GED07559.1"/>
    <property type="molecule type" value="Genomic_DNA"/>
</dbReference>
<feature type="region of interest" description="Disordered" evidence="1">
    <location>
        <begin position="1"/>
        <end position="30"/>
    </location>
</feature>
<comment type="caution">
    <text evidence="2">The sequence shown here is derived from an EMBL/GenBank/DDBJ whole genome shotgun (WGS) entry which is preliminary data.</text>
</comment>